<reference evidence="2 3" key="1">
    <citation type="submission" date="2017-06" db="EMBL/GenBank/DDBJ databases">
        <title>Comparative genomic analysis of Ambrosia Fusariam Clade fungi.</title>
        <authorList>
            <person name="Stajich J.E."/>
            <person name="Carrillo J."/>
            <person name="Kijimoto T."/>
            <person name="Eskalen A."/>
            <person name="O'Donnell K."/>
            <person name="Kasson M."/>
        </authorList>
    </citation>
    <scope>NUCLEOTIDE SEQUENCE [LARGE SCALE GENOMIC DNA]</scope>
    <source>
        <strain evidence="2 3">NRRL62584</strain>
    </source>
</reference>
<dbReference type="SUPFAM" id="SSF52151">
    <property type="entry name" value="FabD/lysophospholipase-like"/>
    <property type="match status" value="1"/>
</dbReference>
<name>A0A428PDI0_9HYPO</name>
<keyword evidence="3" id="KW-1185">Reference proteome</keyword>
<dbReference type="STRING" id="1325734.A0A428PDI0"/>
<feature type="region of interest" description="Disordered" evidence="1">
    <location>
        <begin position="18"/>
        <end position="42"/>
    </location>
</feature>
<dbReference type="InterPro" id="IPR016035">
    <property type="entry name" value="Acyl_Trfase/lysoPLipase"/>
</dbReference>
<accession>A0A428PDI0</accession>
<evidence type="ECO:0000256" key="1">
    <source>
        <dbReference type="SAM" id="MobiDB-lite"/>
    </source>
</evidence>
<dbReference type="Proteomes" id="UP000288168">
    <property type="component" value="Unassembled WGS sequence"/>
</dbReference>
<comment type="caution">
    <text evidence="2">The sequence shown here is derived from an EMBL/GenBank/DDBJ whole genome shotgun (WGS) entry which is preliminary data.</text>
</comment>
<gene>
    <name evidence="2" type="ORF">CEP54_011639</name>
</gene>
<organism evidence="2 3">
    <name type="scientific">Fusarium duplospermum</name>
    <dbReference type="NCBI Taxonomy" id="1325734"/>
    <lineage>
        <taxon>Eukaryota</taxon>
        <taxon>Fungi</taxon>
        <taxon>Dikarya</taxon>
        <taxon>Ascomycota</taxon>
        <taxon>Pezizomycotina</taxon>
        <taxon>Sordariomycetes</taxon>
        <taxon>Hypocreomycetidae</taxon>
        <taxon>Hypocreales</taxon>
        <taxon>Nectriaceae</taxon>
        <taxon>Fusarium</taxon>
        <taxon>Fusarium solani species complex</taxon>
    </lineage>
</organism>
<dbReference type="AlphaFoldDB" id="A0A428PDI0"/>
<protein>
    <submittedName>
        <fullName evidence="2">Uncharacterized protein</fullName>
    </submittedName>
</protein>
<dbReference type="EMBL" id="NKCI01000155">
    <property type="protein sequence ID" value="RSL50983.1"/>
    <property type="molecule type" value="Genomic_DNA"/>
</dbReference>
<dbReference type="Gene3D" id="3.40.1090.10">
    <property type="entry name" value="Cytosolic phospholipase A2 catalytic domain"/>
    <property type="match status" value="1"/>
</dbReference>
<proteinExistence type="predicted"/>
<feature type="compositionally biased region" description="Low complexity" evidence="1">
    <location>
        <begin position="115"/>
        <end position="128"/>
    </location>
</feature>
<evidence type="ECO:0000313" key="3">
    <source>
        <dbReference type="Proteomes" id="UP000288168"/>
    </source>
</evidence>
<sequence length="428" mass="48924">MYRTRPFEEMLKEKFDQDRPLFGGSSDEGPLHTAAAPPFFKPYEKPETRDIYHGGAEHHNCPVWVAHHEKKLIRGDVGARLPDLLASIGTGFHKQQSTDDTAKPLSPSRKHRSSRSSLLSQLSQTSSEKLGDPPLNHDSIWDSFLSENTPIRGRSISDGEQRYVRINPDLGDSVPRLDNVAMMDEIVRKVPKYLRRNEEVAELVEETAPRLIASTFFFETDPSRIKEDRNGFWCQGRILCRFVNRSENLKALGNFLRRFLSGNFAPYFIVQEQGYLSEEATALLSENIINMMCVRGSFELDAIEFRAHKELSLIHMSLCLQDNSSFGSSDQYYPISGFPRELVVEYKQPVAPPRTPVSNGIRRDFSRRRRFRNSRGGDWKGNLDEYTSNPFSDLRLSPTTSRIADLKKGSDMFDTSWSETELVYELEG</sequence>
<feature type="region of interest" description="Disordered" evidence="1">
    <location>
        <begin position="92"/>
        <end position="134"/>
    </location>
</feature>
<evidence type="ECO:0000313" key="2">
    <source>
        <dbReference type="EMBL" id="RSL50983.1"/>
    </source>
</evidence>
<dbReference type="OrthoDB" id="194358at2759"/>